<protein>
    <submittedName>
        <fullName evidence="6">Globin</fullName>
    </submittedName>
</protein>
<dbReference type="SUPFAM" id="SSF46458">
    <property type="entry name" value="Globin-like"/>
    <property type="match status" value="1"/>
</dbReference>
<evidence type="ECO:0000256" key="4">
    <source>
        <dbReference type="ARBA" id="ARBA00023004"/>
    </source>
</evidence>
<dbReference type="EMBL" id="JAPMLT010000009">
    <property type="protein sequence ID" value="MCX7571258.1"/>
    <property type="molecule type" value="Genomic_DNA"/>
</dbReference>
<dbReference type="InterPro" id="IPR009050">
    <property type="entry name" value="Globin-like_sf"/>
</dbReference>
<keyword evidence="2" id="KW-0349">Heme</keyword>
<evidence type="ECO:0000256" key="1">
    <source>
        <dbReference type="ARBA" id="ARBA00022448"/>
    </source>
</evidence>
<comment type="similarity">
    <text evidence="5">Belongs to the truncated hemoglobin family. Group II subfamily.</text>
</comment>
<gene>
    <name evidence="6" type="ORF">OS242_15000</name>
</gene>
<proteinExistence type="inferred from homology"/>
<evidence type="ECO:0000313" key="7">
    <source>
        <dbReference type="Proteomes" id="UP001208017"/>
    </source>
</evidence>
<comment type="caution">
    <text evidence="6">The sequence shown here is derived from an EMBL/GenBank/DDBJ whole genome shotgun (WGS) entry which is preliminary data.</text>
</comment>
<evidence type="ECO:0000256" key="3">
    <source>
        <dbReference type="ARBA" id="ARBA00022723"/>
    </source>
</evidence>
<dbReference type="PANTHER" id="PTHR47366:SF1">
    <property type="entry name" value="TWO-ON-TWO HEMOGLOBIN-3"/>
    <property type="match status" value="1"/>
</dbReference>
<dbReference type="Proteomes" id="UP001208017">
    <property type="component" value="Unassembled WGS sequence"/>
</dbReference>
<dbReference type="InterPro" id="IPR001486">
    <property type="entry name" value="Hemoglobin_trunc"/>
</dbReference>
<dbReference type="CDD" id="cd14772">
    <property type="entry name" value="TrHb2_Bs-trHb-like_O"/>
    <property type="match status" value="1"/>
</dbReference>
<dbReference type="Gene3D" id="1.10.490.10">
    <property type="entry name" value="Globins"/>
    <property type="match status" value="1"/>
</dbReference>
<dbReference type="Pfam" id="PF01152">
    <property type="entry name" value="Bac_globin"/>
    <property type="match status" value="1"/>
</dbReference>
<organism evidence="6 7">
    <name type="scientific">Tumebacillus lacus</name>
    <dbReference type="NCBI Taxonomy" id="2995335"/>
    <lineage>
        <taxon>Bacteria</taxon>
        <taxon>Bacillati</taxon>
        <taxon>Bacillota</taxon>
        <taxon>Bacilli</taxon>
        <taxon>Bacillales</taxon>
        <taxon>Alicyclobacillaceae</taxon>
        <taxon>Tumebacillus</taxon>
    </lineage>
</organism>
<sequence>MFDPQKTIYDMIGGGDTLRKLVDAFYKRVGEHPDLAPIFPDDLTETADKQLLFLTQFFGGPTLYSDQYGHPMLRARHMPFEITPTRAKAWLACMAEAMDEIGLEGPVRNYMYERFIQTGNHMVNTADS</sequence>
<evidence type="ECO:0000256" key="5">
    <source>
        <dbReference type="ARBA" id="ARBA00034496"/>
    </source>
</evidence>
<keyword evidence="1" id="KW-0813">Transport</keyword>
<reference evidence="6 7" key="1">
    <citation type="submission" date="2022-11" db="EMBL/GenBank/DDBJ databases">
        <title>Study of microbial diversity in lake waters.</title>
        <authorList>
            <person name="Zhang J."/>
        </authorList>
    </citation>
    <scope>NUCLEOTIDE SEQUENCE [LARGE SCALE GENOMIC DNA]</scope>
    <source>
        <strain evidence="6 7">DT12</strain>
    </source>
</reference>
<dbReference type="InterPro" id="IPR044203">
    <property type="entry name" value="GlbO/GLB3-like"/>
</dbReference>
<dbReference type="InterPro" id="IPR012292">
    <property type="entry name" value="Globin/Proto"/>
</dbReference>
<keyword evidence="4" id="KW-0408">Iron</keyword>
<keyword evidence="3" id="KW-0479">Metal-binding</keyword>
<evidence type="ECO:0000256" key="2">
    <source>
        <dbReference type="ARBA" id="ARBA00022617"/>
    </source>
</evidence>
<evidence type="ECO:0000313" key="6">
    <source>
        <dbReference type="EMBL" id="MCX7571258.1"/>
    </source>
</evidence>
<dbReference type="PANTHER" id="PTHR47366">
    <property type="entry name" value="TWO-ON-TWO HEMOGLOBIN-3"/>
    <property type="match status" value="1"/>
</dbReference>
<accession>A0ABT3X2X8</accession>
<keyword evidence="7" id="KW-1185">Reference proteome</keyword>
<name>A0ABT3X2X8_9BACL</name>
<dbReference type="RefSeq" id="WP_267152500.1">
    <property type="nucleotide sequence ID" value="NZ_JAPMLT010000009.1"/>
</dbReference>